<keyword evidence="1" id="KW-0479">Metal-binding</keyword>
<feature type="domain" description="RING-type" evidence="5">
    <location>
        <begin position="18"/>
        <end position="59"/>
    </location>
</feature>
<protein>
    <recommendedName>
        <fullName evidence="5">RING-type domain-containing protein</fullName>
    </recommendedName>
</protein>
<evidence type="ECO:0000313" key="6">
    <source>
        <dbReference type="EMBL" id="GAA5817919.1"/>
    </source>
</evidence>
<accession>A0ABP9ZFM6</accession>
<dbReference type="PROSITE" id="PS00518">
    <property type="entry name" value="ZF_RING_1"/>
    <property type="match status" value="1"/>
</dbReference>
<dbReference type="PROSITE" id="PS50089">
    <property type="entry name" value="ZF_RING_2"/>
    <property type="match status" value="1"/>
</dbReference>
<dbReference type="Pfam" id="PF13445">
    <property type="entry name" value="zf-RING_UBOX"/>
    <property type="match status" value="1"/>
</dbReference>
<dbReference type="InterPro" id="IPR001841">
    <property type="entry name" value="Znf_RING"/>
</dbReference>
<dbReference type="Proteomes" id="UP001473302">
    <property type="component" value="Unassembled WGS sequence"/>
</dbReference>
<reference evidence="6 7" key="1">
    <citation type="submission" date="2024-04" db="EMBL/GenBank/DDBJ databases">
        <title>genome sequences of Mucor flavus KT1a and Helicostylum pulchrum KT1b strains isolated from the surface of a dry-aged beef.</title>
        <authorList>
            <person name="Toyotome T."/>
            <person name="Hosono M."/>
            <person name="Torimaru M."/>
            <person name="Fukuda K."/>
            <person name="Mikami N."/>
        </authorList>
    </citation>
    <scope>NUCLEOTIDE SEQUENCE [LARGE SCALE GENOMIC DNA]</scope>
    <source>
        <strain evidence="6 7">KT1a</strain>
    </source>
</reference>
<dbReference type="SMART" id="SM00184">
    <property type="entry name" value="RING"/>
    <property type="match status" value="1"/>
</dbReference>
<gene>
    <name evidence="6" type="ORF">MFLAVUS_011498</name>
</gene>
<dbReference type="InterPro" id="IPR027370">
    <property type="entry name" value="Znf-RING_euk"/>
</dbReference>
<dbReference type="InterPro" id="IPR013083">
    <property type="entry name" value="Znf_RING/FYVE/PHD"/>
</dbReference>
<evidence type="ECO:0000256" key="3">
    <source>
        <dbReference type="ARBA" id="ARBA00022833"/>
    </source>
</evidence>
<keyword evidence="7" id="KW-1185">Reference proteome</keyword>
<dbReference type="Gene3D" id="3.30.40.10">
    <property type="entry name" value="Zinc/RING finger domain, C3HC4 (zinc finger)"/>
    <property type="match status" value="1"/>
</dbReference>
<evidence type="ECO:0000313" key="7">
    <source>
        <dbReference type="Proteomes" id="UP001473302"/>
    </source>
</evidence>
<evidence type="ECO:0000256" key="2">
    <source>
        <dbReference type="ARBA" id="ARBA00022771"/>
    </source>
</evidence>
<evidence type="ECO:0000256" key="4">
    <source>
        <dbReference type="PROSITE-ProRule" id="PRU00175"/>
    </source>
</evidence>
<dbReference type="PANTHER" id="PTHR16079:SF4">
    <property type="entry name" value="E3 UBIQUITIN-PROTEIN LIGASE CHFR"/>
    <property type="match status" value="1"/>
</dbReference>
<organism evidence="6 7">
    <name type="scientific">Mucor flavus</name>
    <dbReference type="NCBI Taxonomy" id="439312"/>
    <lineage>
        <taxon>Eukaryota</taxon>
        <taxon>Fungi</taxon>
        <taxon>Fungi incertae sedis</taxon>
        <taxon>Mucoromycota</taxon>
        <taxon>Mucoromycotina</taxon>
        <taxon>Mucoromycetes</taxon>
        <taxon>Mucorales</taxon>
        <taxon>Mucorineae</taxon>
        <taxon>Mucoraceae</taxon>
        <taxon>Mucor</taxon>
    </lineage>
</organism>
<keyword evidence="2 4" id="KW-0863">Zinc-finger</keyword>
<comment type="caution">
    <text evidence="6">The sequence shown here is derived from an EMBL/GenBank/DDBJ whole genome shotgun (WGS) entry which is preliminary data.</text>
</comment>
<proteinExistence type="predicted"/>
<dbReference type="SUPFAM" id="SSF57850">
    <property type="entry name" value="RING/U-box"/>
    <property type="match status" value="1"/>
</dbReference>
<name>A0ABP9ZFM6_9FUNG</name>
<dbReference type="EMBL" id="BAABUK010000061">
    <property type="protein sequence ID" value="GAA5817919.1"/>
    <property type="molecule type" value="Genomic_DNA"/>
</dbReference>
<evidence type="ECO:0000256" key="1">
    <source>
        <dbReference type="ARBA" id="ARBA00022723"/>
    </source>
</evidence>
<evidence type="ECO:0000259" key="5">
    <source>
        <dbReference type="PROSITE" id="PS50089"/>
    </source>
</evidence>
<dbReference type="PANTHER" id="PTHR16079">
    <property type="entry name" value="UBIQUITIN LIGASE PROTEIN CHFR"/>
    <property type="match status" value="1"/>
</dbReference>
<keyword evidence="3" id="KW-0862">Zinc</keyword>
<sequence>MNNPILLIVNSLRDELTCALCQDVFENPQSAIPCLHTFCLDCVSSIPNDEGTFACPICRSAVNHYAQGYYEVQNTPIEIIESLNIDSMSAGSSSSSVQITSAANDSNIKTPCRSCQTFNGTNYTCRIPISESQQSSSGHIFCGFCSEYLPARGSKGNEPAINQCCQNKSAKLYVLSEITSIKQYLIDIGKIDSLEDGHLNQHEIRNCRRMTPLALQLYNTRRISSGSDNEDEEEEEDTYYDRMGEEGILPSNHLLACYSCAVTIVNGQFYGYWRDALANDLARDLRDPCPQGVLCEAQWRTEKLNSNLASNRTSNEFYEYYDA</sequence>
<dbReference type="InterPro" id="IPR052256">
    <property type="entry name" value="E3_ubiquitin-ligase_CHFR"/>
</dbReference>
<dbReference type="InterPro" id="IPR017907">
    <property type="entry name" value="Znf_RING_CS"/>
</dbReference>